<feature type="compositionally biased region" description="Basic and acidic residues" evidence="1">
    <location>
        <begin position="1"/>
        <end position="17"/>
    </location>
</feature>
<evidence type="ECO:0000256" key="2">
    <source>
        <dbReference type="SAM" id="Phobius"/>
    </source>
</evidence>
<keyword evidence="2" id="KW-1133">Transmembrane helix</keyword>
<proteinExistence type="predicted"/>
<organism evidence="3 4">
    <name type="scientific">Embleya hyalina</name>
    <dbReference type="NCBI Taxonomy" id="516124"/>
    <lineage>
        <taxon>Bacteria</taxon>
        <taxon>Bacillati</taxon>
        <taxon>Actinomycetota</taxon>
        <taxon>Actinomycetes</taxon>
        <taxon>Kitasatosporales</taxon>
        <taxon>Streptomycetaceae</taxon>
        <taxon>Embleya</taxon>
    </lineage>
</organism>
<protein>
    <submittedName>
        <fullName evidence="3">Membrane protein</fullName>
    </submittedName>
</protein>
<evidence type="ECO:0000256" key="1">
    <source>
        <dbReference type="SAM" id="MobiDB-lite"/>
    </source>
</evidence>
<dbReference type="Proteomes" id="UP000286931">
    <property type="component" value="Unassembled WGS sequence"/>
</dbReference>
<evidence type="ECO:0000313" key="4">
    <source>
        <dbReference type="Proteomes" id="UP000286931"/>
    </source>
</evidence>
<gene>
    <name evidence="3" type="ORF">EHYA_09435</name>
</gene>
<keyword evidence="2" id="KW-0812">Transmembrane</keyword>
<feature type="region of interest" description="Disordered" evidence="1">
    <location>
        <begin position="1"/>
        <end position="70"/>
    </location>
</feature>
<keyword evidence="4" id="KW-1185">Reference proteome</keyword>
<comment type="caution">
    <text evidence="3">The sequence shown here is derived from an EMBL/GenBank/DDBJ whole genome shotgun (WGS) entry which is preliminary data.</text>
</comment>
<keyword evidence="2" id="KW-0472">Membrane</keyword>
<name>A0A401Z4A3_9ACTN</name>
<dbReference type="AlphaFoldDB" id="A0A401Z4A3"/>
<sequence length="160" mass="16829">MSDHGRELSPAELERQGRAALGRPVTAHAERSRVESVNGAHKADVSNAGHGDGKSAGHDVNGAPDRRTPQQIERDIEAARANLAVTLDEIVDRVKPANVAARAKDKVRAQFIDSDTGAPRMERVVPLAGGVAGLVLLVVLVKSRGGDKAAAKKAKAAKKR</sequence>
<accession>A0A401Z4A3</accession>
<dbReference type="Pfam" id="PF12277">
    <property type="entry name" value="DUF3618"/>
    <property type="match status" value="1"/>
</dbReference>
<evidence type="ECO:0000313" key="3">
    <source>
        <dbReference type="EMBL" id="GCE01666.1"/>
    </source>
</evidence>
<dbReference type="EMBL" id="BIFH01000051">
    <property type="protein sequence ID" value="GCE01666.1"/>
    <property type="molecule type" value="Genomic_DNA"/>
</dbReference>
<feature type="transmembrane region" description="Helical" evidence="2">
    <location>
        <begin position="124"/>
        <end position="143"/>
    </location>
</feature>
<dbReference type="InterPro" id="IPR022062">
    <property type="entry name" value="DUF3618"/>
</dbReference>
<reference evidence="3 4" key="1">
    <citation type="submission" date="2018-12" db="EMBL/GenBank/DDBJ databases">
        <title>Draft genome sequence of Embleya hyalina NBRC 13850T.</title>
        <authorList>
            <person name="Komaki H."/>
            <person name="Hosoyama A."/>
            <person name="Kimura A."/>
            <person name="Ichikawa N."/>
            <person name="Tamura T."/>
        </authorList>
    </citation>
    <scope>NUCLEOTIDE SEQUENCE [LARGE SCALE GENOMIC DNA]</scope>
    <source>
        <strain evidence="3 4">NBRC 13850</strain>
    </source>
</reference>